<comment type="caution">
    <text evidence="5">The sequence shown here is derived from an EMBL/GenBank/DDBJ whole genome shotgun (WGS) entry which is preliminary data.</text>
</comment>
<dbReference type="InterPro" id="IPR036390">
    <property type="entry name" value="WH_DNA-bd_sf"/>
</dbReference>
<evidence type="ECO:0000256" key="1">
    <source>
        <dbReference type="ARBA" id="ARBA00023015"/>
    </source>
</evidence>
<dbReference type="AlphaFoldDB" id="A0A166F080"/>
<gene>
    <name evidence="5" type="primary">slyA_1</name>
    <name evidence="5" type="ORF">MBFIL_03020</name>
</gene>
<dbReference type="STRING" id="55758.MBFIL_03020"/>
<keyword evidence="3" id="KW-0804">Transcription</keyword>
<dbReference type="Gene3D" id="1.10.10.10">
    <property type="entry name" value="Winged helix-like DNA-binding domain superfamily/Winged helix DNA-binding domain"/>
    <property type="match status" value="1"/>
</dbReference>
<keyword evidence="6" id="KW-1185">Reference proteome</keyword>
<dbReference type="PATRIC" id="fig|55758.3.peg.337"/>
<dbReference type="InterPro" id="IPR036388">
    <property type="entry name" value="WH-like_DNA-bd_sf"/>
</dbReference>
<dbReference type="PANTHER" id="PTHR42756">
    <property type="entry name" value="TRANSCRIPTIONAL REGULATOR, MARR"/>
    <property type="match status" value="1"/>
</dbReference>
<dbReference type="PROSITE" id="PS50995">
    <property type="entry name" value="HTH_MARR_2"/>
    <property type="match status" value="1"/>
</dbReference>
<dbReference type="PRINTS" id="PR00598">
    <property type="entry name" value="HTHMARR"/>
</dbReference>
<dbReference type="SUPFAM" id="SSF46785">
    <property type="entry name" value="Winged helix' DNA-binding domain"/>
    <property type="match status" value="1"/>
</dbReference>
<dbReference type="SMART" id="SM00347">
    <property type="entry name" value="HTH_MARR"/>
    <property type="match status" value="1"/>
</dbReference>
<evidence type="ECO:0000259" key="4">
    <source>
        <dbReference type="PROSITE" id="PS50995"/>
    </source>
</evidence>
<proteinExistence type="predicted"/>
<dbReference type="InterPro" id="IPR000835">
    <property type="entry name" value="HTH_MarR-typ"/>
</dbReference>
<dbReference type="GO" id="GO:0003700">
    <property type="term" value="F:DNA-binding transcription factor activity"/>
    <property type="evidence" value="ECO:0007669"/>
    <property type="project" value="InterPro"/>
</dbReference>
<feature type="domain" description="HTH marR-type" evidence="4">
    <location>
        <begin position="48"/>
        <end position="180"/>
    </location>
</feature>
<dbReference type="EMBL" id="LWMT01000039">
    <property type="protein sequence ID" value="KZX17190.1"/>
    <property type="molecule type" value="Genomic_DNA"/>
</dbReference>
<evidence type="ECO:0000256" key="2">
    <source>
        <dbReference type="ARBA" id="ARBA00023125"/>
    </source>
</evidence>
<sequence length="199" mass="23482">MNYGRSPRNPVNIMLTHQLLYRQLYIWLNIYFLTMKHLKELFDKNSSEIQLGALISMIHRSYMFYINHSLKDLDITAAQIPFLYYISKNKDISQEDLAFKFNIDKGAVARAIKRMNDQNIILREIDTENRRRYKLSLTSKGELISKKINEINDKWENNVCDSISILNNEELKDLFKKIACESILSNRDIINNELGKDNE</sequence>
<evidence type="ECO:0000313" key="5">
    <source>
        <dbReference type="EMBL" id="KZX17190.1"/>
    </source>
</evidence>
<name>A0A166F080_9EURY</name>
<organism evidence="5 6">
    <name type="scientific">Methanobrevibacter filiformis</name>
    <dbReference type="NCBI Taxonomy" id="55758"/>
    <lineage>
        <taxon>Archaea</taxon>
        <taxon>Methanobacteriati</taxon>
        <taxon>Methanobacteriota</taxon>
        <taxon>Methanomada group</taxon>
        <taxon>Methanobacteria</taxon>
        <taxon>Methanobacteriales</taxon>
        <taxon>Methanobacteriaceae</taxon>
        <taxon>Methanobrevibacter</taxon>
    </lineage>
</organism>
<reference evidence="5 6" key="1">
    <citation type="submission" date="2016-04" db="EMBL/GenBank/DDBJ databases">
        <title>Genome sequence of Methanobrevibacter filiformis DSM 11501.</title>
        <authorList>
            <person name="Poehlein A."/>
            <person name="Seedorf H."/>
            <person name="Daniel R."/>
        </authorList>
    </citation>
    <scope>NUCLEOTIDE SEQUENCE [LARGE SCALE GENOMIC DNA]</scope>
    <source>
        <strain evidence="5 6">DSM 11501</strain>
    </source>
</reference>
<evidence type="ECO:0000256" key="3">
    <source>
        <dbReference type="ARBA" id="ARBA00023163"/>
    </source>
</evidence>
<dbReference type="PANTHER" id="PTHR42756:SF1">
    <property type="entry name" value="TRANSCRIPTIONAL REPRESSOR OF EMRAB OPERON"/>
    <property type="match status" value="1"/>
</dbReference>
<dbReference type="GO" id="GO:0003677">
    <property type="term" value="F:DNA binding"/>
    <property type="evidence" value="ECO:0007669"/>
    <property type="project" value="UniProtKB-KW"/>
</dbReference>
<dbReference type="Pfam" id="PF01047">
    <property type="entry name" value="MarR"/>
    <property type="match status" value="1"/>
</dbReference>
<keyword evidence="1" id="KW-0805">Transcription regulation</keyword>
<protein>
    <submittedName>
        <fullName evidence="5">Transcriptional regulator SlyA</fullName>
    </submittedName>
</protein>
<evidence type="ECO:0000313" key="6">
    <source>
        <dbReference type="Proteomes" id="UP000077066"/>
    </source>
</evidence>
<accession>A0A166F080</accession>
<keyword evidence="2" id="KW-0238">DNA-binding</keyword>
<dbReference type="Proteomes" id="UP000077066">
    <property type="component" value="Unassembled WGS sequence"/>
</dbReference>